<evidence type="ECO:0000256" key="2">
    <source>
        <dbReference type="ARBA" id="ARBA00023134"/>
    </source>
</evidence>
<evidence type="ECO:0000313" key="4">
    <source>
        <dbReference type="RefSeq" id="XP_022974969.1"/>
    </source>
</evidence>
<dbReference type="GO" id="GO:0005525">
    <property type="term" value="F:GTP binding"/>
    <property type="evidence" value="ECO:0007669"/>
    <property type="project" value="UniProtKB-KW"/>
</dbReference>
<name>A0A6J1IJ32_CUCMA</name>
<evidence type="ECO:0000313" key="3">
    <source>
        <dbReference type="Proteomes" id="UP000504608"/>
    </source>
</evidence>
<dbReference type="KEGG" id="cmax:111473816"/>
<keyword evidence="3" id="KW-1185">Reference proteome</keyword>
<sequence>MAAASCAVVERIPLVDFVIEVRDAMIPMSSEYEIMKNYPPSTKRIIILNKTDLADRSQTEDWTRYFEDHASLMALGEY</sequence>
<dbReference type="RefSeq" id="XP_022974969.1">
    <property type="nucleotide sequence ID" value="XM_023119201.1"/>
</dbReference>
<keyword evidence="1" id="KW-0547">Nucleotide-binding</keyword>
<dbReference type="GeneID" id="111473816"/>
<dbReference type="SUPFAM" id="SSF52540">
    <property type="entry name" value="P-loop containing nucleoside triphosphate hydrolases"/>
    <property type="match status" value="1"/>
</dbReference>
<gene>
    <name evidence="4" type="primary">LOC111473816</name>
</gene>
<proteinExistence type="predicted"/>
<dbReference type="PANTHER" id="PTHR45782">
    <property type="entry name" value="MITOCHONDRIAL RIBOSOME-ASSOCIATED GTPASE 1"/>
    <property type="match status" value="1"/>
</dbReference>
<organism evidence="3 4">
    <name type="scientific">Cucurbita maxima</name>
    <name type="common">Pumpkin</name>
    <name type="synonym">Winter squash</name>
    <dbReference type="NCBI Taxonomy" id="3661"/>
    <lineage>
        <taxon>Eukaryota</taxon>
        <taxon>Viridiplantae</taxon>
        <taxon>Streptophyta</taxon>
        <taxon>Embryophyta</taxon>
        <taxon>Tracheophyta</taxon>
        <taxon>Spermatophyta</taxon>
        <taxon>Magnoliopsida</taxon>
        <taxon>eudicotyledons</taxon>
        <taxon>Gunneridae</taxon>
        <taxon>Pentapetalae</taxon>
        <taxon>rosids</taxon>
        <taxon>fabids</taxon>
        <taxon>Cucurbitales</taxon>
        <taxon>Cucurbitaceae</taxon>
        <taxon>Cucurbiteae</taxon>
        <taxon>Cucurbita</taxon>
    </lineage>
</organism>
<dbReference type="GO" id="GO:0005739">
    <property type="term" value="C:mitochondrion"/>
    <property type="evidence" value="ECO:0007669"/>
    <property type="project" value="TreeGrafter"/>
</dbReference>
<dbReference type="AlphaFoldDB" id="A0A6J1IJ32"/>
<dbReference type="Gene3D" id="3.40.50.300">
    <property type="entry name" value="P-loop containing nucleotide triphosphate hydrolases"/>
    <property type="match status" value="1"/>
</dbReference>
<dbReference type="InterPro" id="IPR027417">
    <property type="entry name" value="P-loop_NTPase"/>
</dbReference>
<dbReference type="Proteomes" id="UP000504608">
    <property type="component" value="Unplaced"/>
</dbReference>
<evidence type="ECO:0000256" key="1">
    <source>
        <dbReference type="ARBA" id="ARBA00022741"/>
    </source>
</evidence>
<dbReference type="OrthoDB" id="269151at2759"/>
<keyword evidence="2" id="KW-0342">GTP-binding</keyword>
<dbReference type="GO" id="GO:0032543">
    <property type="term" value="P:mitochondrial translation"/>
    <property type="evidence" value="ECO:0007669"/>
    <property type="project" value="TreeGrafter"/>
</dbReference>
<reference evidence="4" key="1">
    <citation type="submission" date="2025-08" db="UniProtKB">
        <authorList>
            <consortium name="RefSeq"/>
        </authorList>
    </citation>
    <scope>IDENTIFICATION</scope>
    <source>
        <tissue evidence="4">Young leaves</tissue>
    </source>
</reference>
<dbReference type="PANTHER" id="PTHR45782:SF1">
    <property type="entry name" value="DAR GTPASE 2, MITOCHONDRIAL"/>
    <property type="match status" value="1"/>
</dbReference>
<protein>
    <submittedName>
        <fullName evidence="4">DAR GTPase 2, mitochondrial-like</fullName>
    </submittedName>
</protein>
<dbReference type="GO" id="GO:0003924">
    <property type="term" value="F:GTPase activity"/>
    <property type="evidence" value="ECO:0007669"/>
    <property type="project" value="TreeGrafter"/>
</dbReference>
<accession>A0A6J1IJ32</accession>